<dbReference type="InterPro" id="IPR008983">
    <property type="entry name" value="Tumour_necrosis_fac-like_dom"/>
</dbReference>
<keyword evidence="2" id="KW-0964">Secreted</keyword>
<dbReference type="Gene3D" id="2.60.120.40">
    <property type="match status" value="1"/>
</dbReference>
<evidence type="ECO:0000256" key="2">
    <source>
        <dbReference type="ARBA" id="ARBA00022525"/>
    </source>
</evidence>
<evidence type="ECO:0000256" key="3">
    <source>
        <dbReference type="SAM" id="SignalP"/>
    </source>
</evidence>
<dbReference type="EMBL" id="UYJE01010265">
    <property type="protein sequence ID" value="VDI81489.1"/>
    <property type="molecule type" value="Genomic_DNA"/>
</dbReference>
<dbReference type="SUPFAM" id="SSF49842">
    <property type="entry name" value="TNF-like"/>
    <property type="match status" value="1"/>
</dbReference>
<feature type="domain" description="C1q" evidence="4">
    <location>
        <begin position="111"/>
        <end position="249"/>
    </location>
</feature>
<proteinExistence type="predicted"/>
<evidence type="ECO:0000313" key="6">
    <source>
        <dbReference type="Proteomes" id="UP000596742"/>
    </source>
</evidence>
<dbReference type="PANTHER" id="PTHR15427:SF2">
    <property type="entry name" value="EMILIN-3"/>
    <property type="match status" value="1"/>
</dbReference>
<feature type="chain" id="PRO_5032667547" description="C1q domain-containing protein" evidence="3">
    <location>
        <begin position="25"/>
        <end position="249"/>
    </location>
</feature>
<dbReference type="GO" id="GO:0005576">
    <property type="term" value="C:extracellular region"/>
    <property type="evidence" value="ECO:0007669"/>
    <property type="project" value="UniProtKB-SubCell"/>
</dbReference>
<protein>
    <recommendedName>
        <fullName evidence="4">C1q domain-containing protein</fullName>
    </recommendedName>
</protein>
<comment type="caution">
    <text evidence="5">The sequence shown here is derived from an EMBL/GenBank/DDBJ whole genome shotgun (WGS) entry which is preliminary data.</text>
</comment>
<keyword evidence="6" id="KW-1185">Reference proteome</keyword>
<dbReference type="InterPro" id="IPR050392">
    <property type="entry name" value="Collagen/C1q_domain"/>
</dbReference>
<evidence type="ECO:0000256" key="1">
    <source>
        <dbReference type="ARBA" id="ARBA00004613"/>
    </source>
</evidence>
<accession>A0A8B6HMF8</accession>
<dbReference type="SMART" id="SM00110">
    <property type="entry name" value="C1Q"/>
    <property type="match status" value="1"/>
</dbReference>
<dbReference type="GO" id="GO:0031012">
    <property type="term" value="C:extracellular matrix"/>
    <property type="evidence" value="ECO:0007669"/>
    <property type="project" value="TreeGrafter"/>
</dbReference>
<sequence length="249" mass="28032">MNMSKLQVHRRITLILLFGVGLHAVSLVDETNVLREELRDIRDSVKDLVHRIDELEKVNKILQKCDCRGDHIGKTKNLHQSNNTKRESDSHRLHSVKECKTVISNQIKRRSVSVKVAFRAYVTGPISNLGDNQIIPFSSVPFDTHSAFHGDSGVFTAPKSGLYAFFCTILVYYEQRLEFEIVRDGNILAYGGSYGNQAEHKDYGSGTTSTIVQLNAGEKVYVRVHGNIHPSSGQIIFQGFSYFMGFILD</sequence>
<dbReference type="Pfam" id="PF00386">
    <property type="entry name" value="C1q"/>
    <property type="match status" value="1"/>
</dbReference>
<reference evidence="5" key="1">
    <citation type="submission" date="2018-11" db="EMBL/GenBank/DDBJ databases">
        <authorList>
            <person name="Alioto T."/>
            <person name="Alioto T."/>
        </authorList>
    </citation>
    <scope>NUCLEOTIDE SEQUENCE</scope>
</reference>
<name>A0A8B6HMF8_MYTGA</name>
<dbReference type="AlphaFoldDB" id="A0A8B6HMF8"/>
<dbReference type="Proteomes" id="UP000596742">
    <property type="component" value="Unassembled WGS sequence"/>
</dbReference>
<comment type="subcellular location">
    <subcellularLocation>
        <location evidence="1">Secreted</location>
    </subcellularLocation>
</comment>
<gene>
    <name evidence="5" type="ORF">MGAL_10B050008</name>
</gene>
<organism evidence="5 6">
    <name type="scientific">Mytilus galloprovincialis</name>
    <name type="common">Mediterranean mussel</name>
    <dbReference type="NCBI Taxonomy" id="29158"/>
    <lineage>
        <taxon>Eukaryota</taxon>
        <taxon>Metazoa</taxon>
        <taxon>Spiralia</taxon>
        <taxon>Lophotrochozoa</taxon>
        <taxon>Mollusca</taxon>
        <taxon>Bivalvia</taxon>
        <taxon>Autobranchia</taxon>
        <taxon>Pteriomorphia</taxon>
        <taxon>Mytilida</taxon>
        <taxon>Mytiloidea</taxon>
        <taxon>Mytilidae</taxon>
        <taxon>Mytilinae</taxon>
        <taxon>Mytilus</taxon>
    </lineage>
</organism>
<dbReference type="PROSITE" id="PS50871">
    <property type="entry name" value="C1Q"/>
    <property type="match status" value="1"/>
</dbReference>
<feature type="signal peptide" evidence="3">
    <location>
        <begin position="1"/>
        <end position="24"/>
    </location>
</feature>
<keyword evidence="3" id="KW-0732">Signal</keyword>
<dbReference type="InterPro" id="IPR001073">
    <property type="entry name" value="C1q_dom"/>
</dbReference>
<evidence type="ECO:0000259" key="4">
    <source>
        <dbReference type="PROSITE" id="PS50871"/>
    </source>
</evidence>
<evidence type="ECO:0000313" key="5">
    <source>
        <dbReference type="EMBL" id="VDI81489.1"/>
    </source>
</evidence>
<dbReference type="PANTHER" id="PTHR15427">
    <property type="entry name" value="EMILIN ELASTIN MICROFIBRIL INTERFACE-LOCATED PROTEIN ELASTIN MICROFIBRIL INTERFACER"/>
    <property type="match status" value="1"/>
</dbReference>
<dbReference type="OrthoDB" id="10070467at2759"/>